<evidence type="ECO:0000313" key="2">
    <source>
        <dbReference type="EMBL" id="AWP06351.1"/>
    </source>
</evidence>
<proteinExistence type="predicted"/>
<feature type="region of interest" description="Disordered" evidence="1">
    <location>
        <begin position="1"/>
        <end position="100"/>
    </location>
</feature>
<evidence type="ECO:0000256" key="1">
    <source>
        <dbReference type="SAM" id="MobiDB-lite"/>
    </source>
</evidence>
<evidence type="ECO:0000313" key="3">
    <source>
        <dbReference type="Proteomes" id="UP000246464"/>
    </source>
</evidence>
<feature type="compositionally biased region" description="Basic and acidic residues" evidence="1">
    <location>
        <begin position="51"/>
        <end position="64"/>
    </location>
</feature>
<name>A0A2U9BQM5_SCOMX</name>
<feature type="compositionally biased region" description="Basic and acidic residues" evidence="1">
    <location>
        <begin position="1"/>
        <end position="10"/>
    </location>
</feature>
<organism evidence="2 3">
    <name type="scientific">Scophthalmus maximus</name>
    <name type="common">Turbot</name>
    <name type="synonym">Psetta maxima</name>
    <dbReference type="NCBI Taxonomy" id="52904"/>
    <lineage>
        <taxon>Eukaryota</taxon>
        <taxon>Metazoa</taxon>
        <taxon>Chordata</taxon>
        <taxon>Craniata</taxon>
        <taxon>Vertebrata</taxon>
        <taxon>Euteleostomi</taxon>
        <taxon>Actinopterygii</taxon>
        <taxon>Neopterygii</taxon>
        <taxon>Teleostei</taxon>
        <taxon>Neoteleostei</taxon>
        <taxon>Acanthomorphata</taxon>
        <taxon>Carangaria</taxon>
        <taxon>Pleuronectiformes</taxon>
        <taxon>Pleuronectoidei</taxon>
        <taxon>Scophthalmidae</taxon>
        <taxon>Scophthalmus</taxon>
    </lineage>
</organism>
<protein>
    <submittedName>
        <fullName evidence="2">Uncharacterized protein</fullName>
    </submittedName>
</protein>
<feature type="compositionally biased region" description="Basic and acidic residues" evidence="1">
    <location>
        <begin position="139"/>
        <end position="153"/>
    </location>
</feature>
<feature type="region of interest" description="Disordered" evidence="1">
    <location>
        <begin position="131"/>
        <end position="164"/>
    </location>
</feature>
<sequence length="164" mass="18151">MEGWREDEPRPTVAAARRGARWMGAEDGANGRWRDRRMDGDGTDEDGDVTCTKRETPTDLDARRSAQRLAPQERHHEQQLHGGGSGPRATPQQPTGSGSYRRMAWFRLGALRMMPCPRAAGMRVPLLLDCAGARRRAPRNTDEAREGKPRAAESRTGGSVCESQ</sequence>
<accession>A0A2U9BQM5</accession>
<keyword evidence="3" id="KW-1185">Reference proteome</keyword>
<gene>
    <name evidence="2" type="ORF">SMAX5B_004896</name>
</gene>
<dbReference type="EMBL" id="CP026250">
    <property type="protein sequence ID" value="AWP06351.1"/>
    <property type="molecule type" value="Genomic_DNA"/>
</dbReference>
<dbReference type="AlphaFoldDB" id="A0A2U9BQM5"/>
<reference evidence="2 3" key="1">
    <citation type="submission" date="2017-12" db="EMBL/GenBank/DDBJ databases">
        <title>Integrating genomic resources of turbot (Scophthalmus maximus) in depth evaluation of genetic and physical mapping variation across individuals.</title>
        <authorList>
            <person name="Martinez P."/>
        </authorList>
    </citation>
    <scope>NUCLEOTIDE SEQUENCE [LARGE SCALE GENOMIC DNA]</scope>
</reference>
<dbReference type="Proteomes" id="UP000246464">
    <property type="component" value="Chromosome 8"/>
</dbReference>